<dbReference type="InterPro" id="IPR014729">
    <property type="entry name" value="Rossmann-like_a/b/a_fold"/>
</dbReference>
<comment type="caution">
    <text evidence="4">The sequence shown here is derived from an EMBL/GenBank/DDBJ whole genome shotgun (WGS) entry which is preliminary data.</text>
</comment>
<dbReference type="OrthoDB" id="10064100at2759"/>
<sequence length="929" mass="103962">MGSADEIGLPLQFDVEDTIFVAVGTDVDDAKATLVWAVQNFAGKSFCLLHVYHLPPKNEEPSSYTLKEHVGQAFEEPERQKPFELLNQYVLILAKLGVQAQKVWIETNNVERGIVEIIAQYSIKWLVMGLDTERYNMKRSIGLKSKKAFYVSQQAPIWCHIWFVCRGRLIYSREGRMGRSKSSEVGINYTDHLKPESVTCKRTAELNLLQNFADAQEKENAGDRISRFRYQERDIEGTPHNQTPDGTLAEGTTVDISTVIVVAVDAQISVSMGATKQRQGSSKSLSFSLRSGSSDVFRTHRPTFLPSCNHPSSVAGLAANPSGCLKVGNPAHSTFEVVITLEASSNNRLTSSVYSENPVTSRLVLSSSYVSNPMAQSIGYFPGEKLNVRGPLVMTVRSIMENQSLSVNTARNSGIPRSNLSEDPSPTILGAIARDLSSERMIGTARHSRGLYLLDDDGSSSCISRTSFIFIIYYFRKRLLNRIKFPFLHNYINQPNLSLLSIVMFRDRPRKNRHLLEVPHSLMLSAFVPSYLWGDAILTATHLINRTPSSILHLQAPLECLKEFYPPTVSFLMSPLCAPPMFITMVLTNLNSLLGLSLACLLDTLCTNKTINTFTYPHMNTLSPWMSPFLKIVPSFPLVYFRGRTKFSGKPTIGGISDRKLGFLLFSQLRSRILNLYEIKVGENDGSVNNRSETFVPEDMVEKSSVDEVITDREVRVDENEVLAESTENKTKQDHLGNINKYDPSLDFPIALRKGIRSYIKHSISNYVSYKNLSPTQFRAFTSSLDSAAIPKNIHFAVECPECLLSSTEQMVPLIDIRPSAKRFASFGSLCTGCNSHRELGLIGLPHLSNLKQGYNQGHSHHNWFTKVSKTWKIVVLIVCADDIVLSGDDTVEIIQLKKKMGDEIEIKDLKNLKYFLGMKVARSREGIP</sequence>
<dbReference type="Proteomes" id="UP000321393">
    <property type="component" value="Unassembled WGS sequence"/>
</dbReference>
<comment type="catalytic activity">
    <reaction evidence="1">
        <text>S-ubiquitinyl-[E2 ubiquitin-conjugating enzyme]-L-cysteine + [acceptor protein]-L-lysine = [E2 ubiquitin-conjugating enzyme]-L-cysteine + N(6)-ubiquitinyl-[acceptor protein]-L-lysine.</text>
        <dbReference type="EC" id="2.3.2.27"/>
    </reaction>
</comment>
<dbReference type="GO" id="GO:0061630">
    <property type="term" value="F:ubiquitin protein ligase activity"/>
    <property type="evidence" value="ECO:0007669"/>
    <property type="project" value="UniProtKB-EC"/>
</dbReference>
<dbReference type="EMBL" id="SSTD01004717">
    <property type="protein sequence ID" value="TYK22969.1"/>
    <property type="molecule type" value="Genomic_DNA"/>
</dbReference>
<evidence type="ECO:0000256" key="3">
    <source>
        <dbReference type="ARBA" id="ARBA00022786"/>
    </source>
</evidence>
<evidence type="ECO:0000313" key="5">
    <source>
        <dbReference type="EMBL" id="TYK22969.1"/>
    </source>
</evidence>
<dbReference type="InterPro" id="IPR051348">
    <property type="entry name" value="U-box_ubiquitin_ligases"/>
</dbReference>
<dbReference type="PANTHER" id="PTHR45647:SF22">
    <property type="entry name" value="U-BOX DOMAIN-CONTAINING PROTEIN 32"/>
    <property type="match status" value="1"/>
</dbReference>
<organism evidence="4 6">
    <name type="scientific">Cucumis melo var. makuwa</name>
    <name type="common">Oriental melon</name>
    <dbReference type="NCBI Taxonomy" id="1194695"/>
    <lineage>
        <taxon>Eukaryota</taxon>
        <taxon>Viridiplantae</taxon>
        <taxon>Streptophyta</taxon>
        <taxon>Embryophyta</taxon>
        <taxon>Tracheophyta</taxon>
        <taxon>Spermatophyta</taxon>
        <taxon>Magnoliopsida</taxon>
        <taxon>eudicotyledons</taxon>
        <taxon>Gunneridae</taxon>
        <taxon>Pentapetalae</taxon>
        <taxon>rosids</taxon>
        <taxon>fabids</taxon>
        <taxon>Cucurbitales</taxon>
        <taxon>Cucurbitaceae</taxon>
        <taxon>Benincaseae</taxon>
        <taxon>Cucumis</taxon>
    </lineage>
</organism>
<dbReference type="PANTHER" id="PTHR45647">
    <property type="entry name" value="OS02G0152300 PROTEIN"/>
    <property type="match status" value="1"/>
</dbReference>
<dbReference type="STRING" id="1194695.A0A5A7SW57"/>
<evidence type="ECO:0000313" key="4">
    <source>
        <dbReference type="EMBL" id="KAA0033671.1"/>
    </source>
</evidence>
<dbReference type="EC" id="2.3.2.27" evidence="2"/>
<dbReference type="EMBL" id="SSTE01020817">
    <property type="protein sequence ID" value="KAA0033671.1"/>
    <property type="molecule type" value="Genomic_DNA"/>
</dbReference>
<keyword evidence="3" id="KW-0833">Ubl conjugation pathway</keyword>
<accession>A0A5A7SW57</accession>
<dbReference type="Gene3D" id="3.40.50.620">
    <property type="entry name" value="HUPs"/>
    <property type="match status" value="1"/>
</dbReference>
<gene>
    <name evidence="5" type="ORF">E5676_scaffold386G00740</name>
    <name evidence="4" type="ORF">E6C27_scaffold239G001380</name>
</gene>
<dbReference type="CDD" id="cd01989">
    <property type="entry name" value="USP_STK_Ubox_N"/>
    <property type="match status" value="1"/>
</dbReference>
<protein>
    <recommendedName>
        <fullName evidence="2">RING-type E3 ubiquitin transferase</fullName>
        <ecNumber evidence="2">2.3.2.27</ecNumber>
    </recommendedName>
</protein>
<name>A0A5A7SW57_CUCMM</name>
<dbReference type="Proteomes" id="UP000321947">
    <property type="component" value="Unassembled WGS sequence"/>
</dbReference>
<evidence type="ECO:0000313" key="7">
    <source>
        <dbReference type="Proteomes" id="UP000321947"/>
    </source>
</evidence>
<dbReference type="AlphaFoldDB" id="A0A5A7SW57"/>
<evidence type="ECO:0000256" key="2">
    <source>
        <dbReference type="ARBA" id="ARBA00012483"/>
    </source>
</evidence>
<reference evidence="6 7" key="1">
    <citation type="submission" date="2019-08" db="EMBL/GenBank/DDBJ databases">
        <title>Draft genome sequences of two oriental melons (Cucumis melo L. var makuwa).</title>
        <authorList>
            <person name="Kwon S.-Y."/>
        </authorList>
    </citation>
    <scope>NUCLEOTIDE SEQUENCE [LARGE SCALE GENOMIC DNA]</scope>
    <source>
        <strain evidence="7">cv. Chang Bougi</strain>
        <strain evidence="6">cv. SW 3</strain>
        <tissue evidence="4">Leaf</tissue>
    </source>
</reference>
<proteinExistence type="predicted"/>
<evidence type="ECO:0000256" key="1">
    <source>
        <dbReference type="ARBA" id="ARBA00000900"/>
    </source>
</evidence>
<evidence type="ECO:0000313" key="6">
    <source>
        <dbReference type="Proteomes" id="UP000321393"/>
    </source>
</evidence>